<organism evidence="2 3">
    <name type="scientific">Colletotrichum karsti</name>
    <dbReference type="NCBI Taxonomy" id="1095194"/>
    <lineage>
        <taxon>Eukaryota</taxon>
        <taxon>Fungi</taxon>
        <taxon>Dikarya</taxon>
        <taxon>Ascomycota</taxon>
        <taxon>Pezizomycotina</taxon>
        <taxon>Sordariomycetes</taxon>
        <taxon>Hypocreomycetidae</taxon>
        <taxon>Glomerellales</taxon>
        <taxon>Glomerellaceae</taxon>
        <taxon>Colletotrichum</taxon>
        <taxon>Colletotrichum boninense species complex</taxon>
    </lineage>
</organism>
<feature type="transmembrane region" description="Helical" evidence="1">
    <location>
        <begin position="49"/>
        <end position="73"/>
    </location>
</feature>
<keyword evidence="1" id="KW-0812">Transmembrane</keyword>
<protein>
    <submittedName>
        <fullName evidence="2">Uncharacterized protein</fullName>
    </submittedName>
</protein>
<keyword evidence="1" id="KW-1133">Transmembrane helix</keyword>
<proteinExistence type="predicted"/>
<evidence type="ECO:0000313" key="2">
    <source>
        <dbReference type="EMBL" id="KAF9880654.1"/>
    </source>
</evidence>
<dbReference type="RefSeq" id="XP_038750115.1">
    <property type="nucleotide sequence ID" value="XM_038884415.1"/>
</dbReference>
<name>A0A9P6ID73_9PEZI</name>
<dbReference type="Proteomes" id="UP000781932">
    <property type="component" value="Unassembled WGS sequence"/>
</dbReference>
<gene>
    <name evidence="2" type="ORF">CkaCkLH20_01696</name>
</gene>
<reference evidence="2" key="2">
    <citation type="submission" date="2020-11" db="EMBL/GenBank/DDBJ databases">
        <title>Whole genome sequencing of Colletotrichum sp.</title>
        <authorList>
            <person name="Li H."/>
        </authorList>
    </citation>
    <scope>NUCLEOTIDE SEQUENCE</scope>
    <source>
        <strain evidence="2">CkLH20</strain>
    </source>
</reference>
<evidence type="ECO:0000313" key="3">
    <source>
        <dbReference type="Proteomes" id="UP000781932"/>
    </source>
</evidence>
<evidence type="ECO:0000256" key="1">
    <source>
        <dbReference type="SAM" id="Phobius"/>
    </source>
</evidence>
<keyword evidence="3" id="KW-1185">Reference proteome</keyword>
<accession>A0A9P6ID73</accession>
<comment type="caution">
    <text evidence="2">The sequence shown here is derived from an EMBL/GenBank/DDBJ whole genome shotgun (WGS) entry which is preliminary data.</text>
</comment>
<sequence length="124" mass="13425">MENYRKPLRLLAGMVVFLLGCTWLALPITGGFAFKAIKGEDPGSLGSWLKFHLIVSGYIAVVGLGLELVNLAFRCHPTLEGESTSGHEEWQVVKAIIGSLKVCLSKAFGRGELPARSVDELRAV</sequence>
<dbReference type="EMBL" id="JAATWM020000004">
    <property type="protein sequence ID" value="KAF9880654.1"/>
    <property type="molecule type" value="Genomic_DNA"/>
</dbReference>
<dbReference type="GeneID" id="62157489"/>
<reference evidence="2" key="1">
    <citation type="submission" date="2020-03" db="EMBL/GenBank/DDBJ databases">
        <authorList>
            <person name="He L."/>
        </authorList>
    </citation>
    <scope>NUCLEOTIDE SEQUENCE</scope>
    <source>
        <strain evidence="2">CkLH20</strain>
    </source>
</reference>
<keyword evidence="1" id="KW-0472">Membrane</keyword>
<dbReference type="PROSITE" id="PS51257">
    <property type="entry name" value="PROKAR_LIPOPROTEIN"/>
    <property type="match status" value="1"/>
</dbReference>
<dbReference type="AlphaFoldDB" id="A0A9P6ID73"/>